<gene>
    <name evidence="2" type="ORF">L484_019330</name>
</gene>
<dbReference type="EMBL" id="KE343890">
    <property type="protein sequence ID" value="EXB45105.1"/>
    <property type="molecule type" value="Genomic_DNA"/>
</dbReference>
<proteinExistence type="predicted"/>
<evidence type="ECO:0000256" key="1">
    <source>
        <dbReference type="SAM" id="MobiDB-lite"/>
    </source>
</evidence>
<reference evidence="3" key="1">
    <citation type="submission" date="2013-01" db="EMBL/GenBank/DDBJ databases">
        <title>Draft Genome Sequence of a Mulberry Tree, Morus notabilis C.K. Schneid.</title>
        <authorList>
            <person name="He N."/>
            <person name="Zhao S."/>
        </authorList>
    </citation>
    <scope>NUCLEOTIDE SEQUENCE</scope>
</reference>
<dbReference type="Proteomes" id="UP000030645">
    <property type="component" value="Unassembled WGS sequence"/>
</dbReference>
<keyword evidence="3" id="KW-1185">Reference proteome</keyword>
<evidence type="ECO:0000313" key="3">
    <source>
        <dbReference type="Proteomes" id="UP000030645"/>
    </source>
</evidence>
<protein>
    <submittedName>
        <fullName evidence="2">Uncharacterized protein</fullName>
    </submittedName>
</protein>
<name>W9QWP7_9ROSA</name>
<dbReference type="AlphaFoldDB" id="W9QWP7"/>
<sequence length="67" mass="7234">MIAGLRTAPRCPGAPRIGSHAPWRPYSSALTLSLSVVAFLNSHPMPASDAAWLVWRRGTQNFSNSTV</sequence>
<organism evidence="2 3">
    <name type="scientific">Morus notabilis</name>
    <dbReference type="NCBI Taxonomy" id="981085"/>
    <lineage>
        <taxon>Eukaryota</taxon>
        <taxon>Viridiplantae</taxon>
        <taxon>Streptophyta</taxon>
        <taxon>Embryophyta</taxon>
        <taxon>Tracheophyta</taxon>
        <taxon>Spermatophyta</taxon>
        <taxon>Magnoliopsida</taxon>
        <taxon>eudicotyledons</taxon>
        <taxon>Gunneridae</taxon>
        <taxon>Pentapetalae</taxon>
        <taxon>rosids</taxon>
        <taxon>fabids</taxon>
        <taxon>Rosales</taxon>
        <taxon>Moraceae</taxon>
        <taxon>Moreae</taxon>
        <taxon>Morus</taxon>
    </lineage>
</organism>
<feature type="region of interest" description="Disordered" evidence="1">
    <location>
        <begin position="1"/>
        <end position="20"/>
    </location>
</feature>
<evidence type="ECO:0000313" key="2">
    <source>
        <dbReference type="EMBL" id="EXB45105.1"/>
    </source>
</evidence>
<accession>W9QWP7</accession>